<dbReference type="VEuPathDB" id="FungiDB:ASPFODRAFT_32584"/>
<accession>A0A1M3THT9</accession>
<gene>
    <name evidence="2" type="ORF">ASPFODRAFT_32584</name>
</gene>
<name>A0A1M3THT9_ASPLC</name>
<dbReference type="AlphaFoldDB" id="A0A1M3THT9"/>
<organism evidence="2 3">
    <name type="scientific">Aspergillus luchuensis (strain CBS 106.47)</name>
    <dbReference type="NCBI Taxonomy" id="1137211"/>
    <lineage>
        <taxon>Eukaryota</taxon>
        <taxon>Fungi</taxon>
        <taxon>Dikarya</taxon>
        <taxon>Ascomycota</taxon>
        <taxon>Pezizomycotina</taxon>
        <taxon>Eurotiomycetes</taxon>
        <taxon>Eurotiomycetidae</taxon>
        <taxon>Eurotiales</taxon>
        <taxon>Aspergillaceae</taxon>
        <taxon>Aspergillus</taxon>
        <taxon>Aspergillus subgen. Circumdati</taxon>
    </lineage>
</organism>
<dbReference type="EMBL" id="KV878241">
    <property type="protein sequence ID" value="OJZ86307.1"/>
    <property type="molecule type" value="Genomic_DNA"/>
</dbReference>
<evidence type="ECO:0000313" key="2">
    <source>
        <dbReference type="EMBL" id="OJZ86307.1"/>
    </source>
</evidence>
<feature type="region of interest" description="Disordered" evidence="1">
    <location>
        <begin position="11"/>
        <end position="38"/>
    </location>
</feature>
<dbReference type="OrthoDB" id="66095at2759"/>
<dbReference type="Proteomes" id="UP000184063">
    <property type="component" value="Unassembled WGS sequence"/>
</dbReference>
<protein>
    <submittedName>
        <fullName evidence="2">Uncharacterized protein</fullName>
    </submittedName>
</protein>
<reference evidence="3" key="1">
    <citation type="journal article" date="2017" name="Genome Biol.">
        <title>Comparative genomics reveals high biological diversity and specific adaptations in the industrially and medically important fungal genus Aspergillus.</title>
        <authorList>
            <person name="de Vries R.P."/>
            <person name="Riley R."/>
            <person name="Wiebenga A."/>
            <person name="Aguilar-Osorio G."/>
            <person name="Amillis S."/>
            <person name="Uchima C.A."/>
            <person name="Anderluh G."/>
            <person name="Asadollahi M."/>
            <person name="Askin M."/>
            <person name="Barry K."/>
            <person name="Battaglia E."/>
            <person name="Bayram O."/>
            <person name="Benocci T."/>
            <person name="Braus-Stromeyer S.A."/>
            <person name="Caldana C."/>
            <person name="Canovas D."/>
            <person name="Cerqueira G.C."/>
            <person name="Chen F."/>
            <person name="Chen W."/>
            <person name="Choi C."/>
            <person name="Clum A."/>
            <person name="Dos Santos R.A."/>
            <person name="Damasio A.R."/>
            <person name="Diallinas G."/>
            <person name="Emri T."/>
            <person name="Fekete E."/>
            <person name="Flipphi M."/>
            <person name="Freyberg S."/>
            <person name="Gallo A."/>
            <person name="Gournas C."/>
            <person name="Habgood R."/>
            <person name="Hainaut M."/>
            <person name="Harispe M.L."/>
            <person name="Henrissat B."/>
            <person name="Hilden K.S."/>
            <person name="Hope R."/>
            <person name="Hossain A."/>
            <person name="Karabika E."/>
            <person name="Karaffa L."/>
            <person name="Karanyi Z."/>
            <person name="Krasevec N."/>
            <person name="Kuo A."/>
            <person name="Kusch H."/>
            <person name="LaButti K."/>
            <person name="Lagendijk E.L."/>
            <person name="Lapidus A."/>
            <person name="Levasseur A."/>
            <person name="Lindquist E."/>
            <person name="Lipzen A."/>
            <person name="Logrieco A.F."/>
            <person name="MacCabe A."/>
            <person name="Maekelae M.R."/>
            <person name="Malavazi I."/>
            <person name="Melin P."/>
            <person name="Meyer V."/>
            <person name="Mielnichuk N."/>
            <person name="Miskei M."/>
            <person name="Molnar A.P."/>
            <person name="Mule G."/>
            <person name="Ngan C.Y."/>
            <person name="Orejas M."/>
            <person name="Orosz E."/>
            <person name="Ouedraogo J.P."/>
            <person name="Overkamp K.M."/>
            <person name="Park H.-S."/>
            <person name="Perrone G."/>
            <person name="Piumi F."/>
            <person name="Punt P.J."/>
            <person name="Ram A.F."/>
            <person name="Ramon A."/>
            <person name="Rauscher S."/>
            <person name="Record E."/>
            <person name="Riano-Pachon D.M."/>
            <person name="Robert V."/>
            <person name="Roehrig J."/>
            <person name="Ruller R."/>
            <person name="Salamov A."/>
            <person name="Salih N.S."/>
            <person name="Samson R.A."/>
            <person name="Sandor E."/>
            <person name="Sanguinetti M."/>
            <person name="Schuetze T."/>
            <person name="Sepcic K."/>
            <person name="Shelest E."/>
            <person name="Sherlock G."/>
            <person name="Sophianopoulou V."/>
            <person name="Squina F.M."/>
            <person name="Sun H."/>
            <person name="Susca A."/>
            <person name="Todd R.B."/>
            <person name="Tsang A."/>
            <person name="Unkles S.E."/>
            <person name="van de Wiele N."/>
            <person name="van Rossen-Uffink D."/>
            <person name="Oliveira J.V."/>
            <person name="Vesth T.C."/>
            <person name="Visser J."/>
            <person name="Yu J.-H."/>
            <person name="Zhou M."/>
            <person name="Andersen M.R."/>
            <person name="Archer D.B."/>
            <person name="Baker S.E."/>
            <person name="Benoit I."/>
            <person name="Brakhage A.A."/>
            <person name="Braus G.H."/>
            <person name="Fischer R."/>
            <person name="Frisvad J.C."/>
            <person name="Goldman G.H."/>
            <person name="Houbraken J."/>
            <person name="Oakley B."/>
            <person name="Pocsi I."/>
            <person name="Scazzocchio C."/>
            <person name="Seiboth B."/>
            <person name="vanKuyk P.A."/>
            <person name="Wortman J."/>
            <person name="Dyer P.S."/>
            <person name="Grigoriev I.V."/>
        </authorList>
    </citation>
    <scope>NUCLEOTIDE SEQUENCE [LARGE SCALE GENOMIC DNA]</scope>
    <source>
        <strain evidence="3">CBS 106.47</strain>
    </source>
</reference>
<sequence length="325" mass="36557">MMLPLVNRLAIRRRPNRPPNNNDTSTPPDEDNKDSSPEGDTYYPSCFDVLKVRYLLQHIWQWTRNSQELLPAEIVDMIMDAAEYWASSESVLEGETVIRKDQDQIVLTTVPLCYDVQVSWSFWPTVAVCMRLTPAGDFLIGLLLLTPCLNHQTLNTPSPKPLPHRTTHPCRQIIFTIESHDQGWGGGPGSRGQYGGSYSWFDTEVIHSAHQKKAANNQPPPQGPFHFGPDHPNLLPTAHKLQSNKTAVPGSQKHTIVWHYQDDIAPDSSEAEEIERTQGRGRATLDGSQVRSLEIGDAIAVWGRARFGGWSNHVQRVSVRVFWAV</sequence>
<evidence type="ECO:0000256" key="1">
    <source>
        <dbReference type="SAM" id="MobiDB-lite"/>
    </source>
</evidence>
<evidence type="ECO:0000313" key="3">
    <source>
        <dbReference type="Proteomes" id="UP000184063"/>
    </source>
</evidence>
<proteinExistence type="predicted"/>